<gene>
    <name evidence="2" type="ORF">OJF2_42710</name>
</gene>
<feature type="compositionally biased region" description="Low complexity" evidence="1">
    <location>
        <begin position="119"/>
        <end position="133"/>
    </location>
</feature>
<organism evidence="2 3">
    <name type="scientific">Aquisphaera giovannonii</name>
    <dbReference type="NCBI Taxonomy" id="406548"/>
    <lineage>
        <taxon>Bacteria</taxon>
        <taxon>Pseudomonadati</taxon>
        <taxon>Planctomycetota</taxon>
        <taxon>Planctomycetia</taxon>
        <taxon>Isosphaerales</taxon>
        <taxon>Isosphaeraceae</taxon>
        <taxon>Aquisphaera</taxon>
    </lineage>
</organism>
<dbReference type="AlphaFoldDB" id="A0A5B9W666"/>
<sequence length="240" mass="25856">MDRWAGLRTVKALRNHTRRAGGHDGINVAWFDDARLSGPLGERRIGIRLRTISSVSTADREAPLGSRLRPATGADLGRHGSPGRRAEPAPTRRGNRRLDPMPKGPLAERRTRAVSGRWTAATAPGGPTSPGAGRKVRRSIRATDGRASPAAARIAEFSGWRAARAARSGRSGRGQGPAPRPADLASGATRPRRSARGGCRRRSPSWGGRSVAGRRRRCGCDDIRRRRRDAPCPTPPTPLY</sequence>
<name>A0A5B9W666_9BACT</name>
<dbReference type="KEGG" id="agv:OJF2_42710"/>
<feature type="compositionally biased region" description="Basic residues" evidence="1">
    <location>
        <begin position="190"/>
        <end position="203"/>
    </location>
</feature>
<evidence type="ECO:0000256" key="1">
    <source>
        <dbReference type="SAM" id="MobiDB-lite"/>
    </source>
</evidence>
<evidence type="ECO:0000313" key="3">
    <source>
        <dbReference type="Proteomes" id="UP000324233"/>
    </source>
</evidence>
<protein>
    <submittedName>
        <fullName evidence="2">Uncharacterized protein</fullName>
    </submittedName>
</protein>
<dbReference type="EMBL" id="CP042997">
    <property type="protein sequence ID" value="QEH35714.1"/>
    <property type="molecule type" value="Genomic_DNA"/>
</dbReference>
<accession>A0A5B9W666</accession>
<proteinExistence type="predicted"/>
<feature type="region of interest" description="Disordered" evidence="1">
    <location>
        <begin position="165"/>
        <end position="240"/>
    </location>
</feature>
<keyword evidence="3" id="KW-1185">Reference proteome</keyword>
<feature type="region of interest" description="Disordered" evidence="1">
    <location>
        <begin position="56"/>
        <end position="152"/>
    </location>
</feature>
<dbReference type="Proteomes" id="UP000324233">
    <property type="component" value="Chromosome"/>
</dbReference>
<evidence type="ECO:0000313" key="2">
    <source>
        <dbReference type="EMBL" id="QEH35714.1"/>
    </source>
</evidence>
<reference evidence="2 3" key="1">
    <citation type="submission" date="2019-08" db="EMBL/GenBank/DDBJ databases">
        <title>Deep-cultivation of Planctomycetes and their phenomic and genomic characterization uncovers novel biology.</title>
        <authorList>
            <person name="Wiegand S."/>
            <person name="Jogler M."/>
            <person name="Boedeker C."/>
            <person name="Pinto D."/>
            <person name="Vollmers J."/>
            <person name="Rivas-Marin E."/>
            <person name="Kohn T."/>
            <person name="Peeters S.H."/>
            <person name="Heuer A."/>
            <person name="Rast P."/>
            <person name="Oberbeckmann S."/>
            <person name="Bunk B."/>
            <person name="Jeske O."/>
            <person name="Meyerdierks A."/>
            <person name="Storesund J.E."/>
            <person name="Kallscheuer N."/>
            <person name="Luecker S."/>
            <person name="Lage O.M."/>
            <person name="Pohl T."/>
            <person name="Merkel B.J."/>
            <person name="Hornburger P."/>
            <person name="Mueller R.-W."/>
            <person name="Bruemmer F."/>
            <person name="Labrenz M."/>
            <person name="Spormann A.M."/>
            <person name="Op den Camp H."/>
            <person name="Overmann J."/>
            <person name="Amann R."/>
            <person name="Jetten M.S.M."/>
            <person name="Mascher T."/>
            <person name="Medema M.H."/>
            <person name="Devos D.P."/>
            <person name="Kaster A.-K."/>
            <person name="Ovreas L."/>
            <person name="Rohde M."/>
            <person name="Galperin M.Y."/>
            <person name="Jogler C."/>
        </authorList>
    </citation>
    <scope>NUCLEOTIDE SEQUENCE [LARGE SCALE GENOMIC DNA]</scope>
    <source>
        <strain evidence="2 3">OJF2</strain>
    </source>
</reference>
<feature type="compositionally biased region" description="Basic and acidic residues" evidence="1">
    <location>
        <begin position="96"/>
        <end position="111"/>
    </location>
</feature>